<gene>
    <name evidence="1" type="ORF">RN001_001503</name>
</gene>
<dbReference type="InterPro" id="IPR045249">
    <property type="entry name" value="HARBI1-like"/>
</dbReference>
<dbReference type="Proteomes" id="UP001353858">
    <property type="component" value="Unassembled WGS sequence"/>
</dbReference>
<comment type="caution">
    <text evidence="1">The sequence shown here is derived from an EMBL/GenBank/DDBJ whole genome shotgun (WGS) entry which is preliminary data.</text>
</comment>
<reference evidence="2" key="1">
    <citation type="submission" date="2023-01" db="EMBL/GenBank/DDBJ databases">
        <title>Key to firefly adult light organ development and bioluminescence: homeobox transcription factors regulate luciferase expression and transportation to peroxisome.</title>
        <authorList>
            <person name="Fu X."/>
        </authorList>
    </citation>
    <scope>NUCLEOTIDE SEQUENCE [LARGE SCALE GENOMIC DNA]</scope>
</reference>
<dbReference type="PANTHER" id="PTHR22930:SF284">
    <property type="entry name" value="DDE TNP4 DOMAIN-CONTAINING PROTEIN"/>
    <property type="match status" value="1"/>
</dbReference>
<sequence>MRLLKELKTNEPEDFRNYLRMNSETFEELLKLVSPHIKKQDTVMRNSIIPEERLVVTLRFLATGRSYECLKFNTGISPQAIGCIIPETCKIIYKVMQPKHLKFPTTTEEWKKIGKRFETRWQFPNCAGAIDGKHIRITCPAQSGALYYNYKKFYSIILMALVNADYEFIYFDIGKTEEIRTLVF</sequence>
<evidence type="ECO:0008006" key="3">
    <source>
        <dbReference type="Google" id="ProtNLM"/>
    </source>
</evidence>
<evidence type="ECO:0000313" key="1">
    <source>
        <dbReference type="EMBL" id="KAK4885232.1"/>
    </source>
</evidence>
<dbReference type="EMBL" id="JARPUR010000001">
    <property type="protein sequence ID" value="KAK4885232.1"/>
    <property type="molecule type" value="Genomic_DNA"/>
</dbReference>
<accession>A0AAN7Q7W7</accession>
<dbReference type="AlphaFoldDB" id="A0AAN7Q7W7"/>
<keyword evidence="2" id="KW-1185">Reference proteome</keyword>
<name>A0AAN7Q7W7_9COLE</name>
<evidence type="ECO:0000313" key="2">
    <source>
        <dbReference type="Proteomes" id="UP001353858"/>
    </source>
</evidence>
<proteinExistence type="predicted"/>
<dbReference type="PANTHER" id="PTHR22930">
    <property type="match status" value="1"/>
</dbReference>
<protein>
    <recommendedName>
        <fullName evidence="3">Protein ANTAGONIST OF LIKE HETEROCHROMATIN PROTEIN 1-like</fullName>
    </recommendedName>
</protein>
<organism evidence="1 2">
    <name type="scientific">Aquatica leii</name>
    <dbReference type="NCBI Taxonomy" id="1421715"/>
    <lineage>
        <taxon>Eukaryota</taxon>
        <taxon>Metazoa</taxon>
        <taxon>Ecdysozoa</taxon>
        <taxon>Arthropoda</taxon>
        <taxon>Hexapoda</taxon>
        <taxon>Insecta</taxon>
        <taxon>Pterygota</taxon>
        <taxon>Neoptera</taxon>
        <taxon>Endopterygota</taxon>
        <taxon>Coleoptera</taxon>
        <taxon>Polyphaga</taxon>
        <taxon>Elateriformia</taxon>
        <taxon>Elateroidea</taxon>
        <taxon>Lampyridae</taxon>
        <taxon>Luciolinae</taxon>
        <taxon>Aquatica</taxon>
    </lineage>
</organism>